<dbReference type="PROSITE" id="PS51278">
    <property type="entry name" value="GATASE_TYPE_2"/>
    <property type="match status" value="1"/>
</dbReference>
<keyword evidence="9" id="KW-0436">Ligase</keyword>
<comment type="similarity">
    <text evidence="2">Belongs to the asparagine synthetase family.</text>
</comment>
<dbReference type="RefSeq" id="WP_379708387.1">
    <property type="nucleotide sequence ID" value="NZ_JBHSCZ010000002.1"/>
</dbReference>
<name>A0ABV8QR02_9BACT</name>
<dbReference type="Pfam" id="PF13537">
    <property type="entry name" value="GATase_7"/>
    <property type="match status" value="1"/>
</dbReference>
<evidence type="ECO:0000259" key="8">
    <source>
        <dbReference type="PROSITE" id="PS51278"/>
    </source>
</evidence>
<dbReference type="PANTHER" id="PTHR43284">
    <property type="entry name" value="ASPARAGINE SYNTHETASE (GLUTAMINE-HYDROLYZING)"/>
    <property type="match status" value="1"/>
</dbReference>
<dbReference type="PIRSF" id="PIRSF001589">
    <property type="entry name" value="Asn_synthetase_glu-h"/>
    <property type="match status" value="1"/>
</dbReference>
<dbReference type="GO" id="GO:0004066">
    <property type="term" value="F:asparagine synthase (glutamine-hydrolyzing) activity"/>
    <property type="evidence" value="ECO:0007669"/>
    <property type="project" value="UniProtKB-EC"/>
</dbReference>
<evidence type="ECO:0000256" key="5">
    <source>
        <dbReference type="ARBA" id="ARBA00022840"/>
    </source>
</evidence>
<evidence type="ECO:0000256" key="7">
    <source>
        <dbReference type="ARBA" id="ARBA00048741"/>
    </source>
</evidence>
<evidence type="ECO:0000256" key="6">
    <source>
        <dbReference type="ARBA" id="ARBA00022962"/>
    </source>
</evidence>
<dbReference type="InterPro" id="IPR001962">
    <property type="entry name" value="Asn_synthase"/>
</dbReference>
<evidence type="ECO:0000313" key="9">
    <source>
        <dbReference type="EMBL" id="MFC4262692.1"/>
    </source>
</evidence>
<dbReference type="SUPFAM" id="SSF52402">
    <property type="entry name" value="Adenine nucleotide alpha hydrolases-like"/>
    <property type="match status" value="1"/>
</dbReference>
<dbReference type="PANTHER" id="PTHR43284:SF1">
    <property type="entry name" value="ASPARAGINE SYNTHETASE"/>
    <property type="match status" value="1"/>
</dbReference>
<comment type="pathway">
    <text evidence="1">Amino-acid biosynthesis; L-asparagine biosynthesis; L-asparagine from L-aspartate (L-Gln route): step 1/1.</text>
</comment>
<keyword evidence="10" id="KW-1185">Reference proteome</keyword>
<evidence type="ECO:0000256" key="2">
    <source>
        <dbReference type="ARBA" id="ARBA00005752"/>
    </source>
</evidence>
<sequence>MCGISGFVDFKKQTDRVVLEKMNRTMQHRGPDGEGYKMFNMQHANIGLGHRRLSIIDLTEGGSQPQHYKNYHITYNGEVYNYAEIKATLETLGHQFHSNSDTEVILHAYEQWGSDALHHFIGMFAFVIYDESNNTLFACRDRAGVKPFFYYWKDGLFLFASELKAIMQHPSFQKQINTHALAAYMQYGYVPAPHCIFNDTYKLNAGHYLQLNSIDTSLSIKQYWNVYDAYNKPTLKIDLPEAIVETEKILVKAFEYRMVSDVPVGVFLSGGYDSSCVTALLQKEQTKKLKTFTIGFTDSNLNEAPHAKKVAAHLGTDHTEYYCTQKEALEIVPQLPFFYDEPFADSSAIPTTLVSKIAKAQVTVALSADAGDEIFAGYSRYEYVMNYGKKLQRIPAFVRSSAGFLMGGIPKNNIPFLKKKHHKFKKMQNLFKDASDHNILLNLTKLLNDQEVFRLIKMPVTTLNTHFNSKELMPHNYNTLSYLMAIDYQTYLVDDILQKVDRAGMGVSLEGREPFLDHNIIEWAAQLPLHFKYKQGNKKFILKEIVHKYIPAQIMNRPKMGFTIPISEWLQTDLKMYVDEYLSPSFIQKQNIFNLNEVNSIVHAFYQQKTATAEKIWYLLMFQMWYDKWINGN</sequence>
<dbReference type="SUPFAM" id="SSF56235">
    <property type="entry name" value="N-terminal nucleophile aminohydrolases (Ntn hydrolases)"/>
    <property type="match status" value="1"/>
</dbReference>
<evidence type="ECO:0000256" key="3">
    <source>
        <dbReference type="ARBA" id="ARBA00012737"/>
    </source>
</evidence>
<keyword evidence="4" id="KW-0547">Nucleotide-binding</keyword>
<dbReference type="InterPro" id="IPR014729">
    <property type="entry name" value="Rossmann-like_a/b/a_fold"/>
</dbReference>
<dbReference type="EMBL" id="JBHSCZ010000002">
    <property type="protein sequence ID" value="MFC4262692.1"/>
    <property type="molecule type" value="Genomic_DNA"/>
</dbReference>
<reference evidence="10" key="1">
    <citation type="journal article" date="2019" name="Int. J. Syst. Evol. Microbiol.">
        <title>The Global Catalogue of Microorganisms (GCM) 10K type strain sequencing project: providing services to taxonomists for standard genome sequencing and annotation.</title>
        <authorList>
            <consortium name="The Broad Institute Genomics Platform"/>
            <consortium name="The Broad Institute Genome Sequencing Center for Infectious Disease"/>
            <person name="Wu L."/>
            <person name="Ma J."/>
        </authorList>
    </citation>
    <scope>NUCLEOTIDE SEQUENCE [LARGE SCALE GENOMIC DNA]</scope>
    <source>
        <strain evidence="10">CECT 8289</strain>
    </source>
</reference>
<dbReference type="Proteomes" id="UP001595907">
    <property type="component" value="Unassembled WGS sequence"/>
</dbReference>
<dbReference type="InterPro" id="IPR051786">
    <property type="entry name" value="ASN_synthetase/amidase"/>
</dbReference>
<proteinExistence type="inferred from homology"/>
<dbReference type="Gene3D" id="3.40.50.620">
    <property type="entry name" value="HUPs"/>
    <property type="match status" value="1"/>
</dbReference>
<organism evidence="9 10">
    <name type="scientific">Ferruginibacter yonginensis</name>
    <dbReference type="NCBI Taxonomy" id="1310416"/>
    <lineage>
        <taxon>Bacteria</taxon>
        <taxon>Pseudomonadati</taxon>
        <taxon>Bacteroidota</taxon>
        <taxon>Chitinophagia</taxon>
        <taxon>Chitinophagales</taxon>
        <taxon>Chitinophagaceae</taxon>
        <taxon>Ferruginibacter</taxon>
    </lineage>
</organism>
<dbReference type="Gene3D" id="3.60.20.10">
    <property type="entry name" value="Glutamine Phosphoribosylpyrophosphate, subunit 1, domain 1"/>
    <property type="match status" value="1"/>
</dbReference>
<protein>
    <recommendedName>
        <fullName evidence="3">asparagine synthase (glutamine-hydrolyzing)</fullName>
        <ecNumber evidence="3">6.3.5.4</ecNumber>
    </recommendedName>
</protein>
<dbReference type="InterPro" id="IPR006426">
    <property type="entry name" value="Asn_synth_AEB"/>
</dbReference>
<dbReference type="Pfam" id="PF00733">
    <property type="entry name" value="Asn_synthase"/>
    <property type="match status" value="1"/>
</dbReference>
<dbReference type="NCBIfam" id="TIGR01536">
    <property type="entry name" value="asn_synth_AEB"/>
    <property type="match status" value="1"/>
</dbReference>
<comment type="caution">
    <text evidence="9">The sequence shown here is derived from an EMBL/GenBank/DDBJ whole genome shotgun (WGS) entry which is preliminary data.</text>
</comment>
<evidence type="ECO:0000256" key="1">
    <source>
        <dbReference type="ARBA" id="ARBA00005187"/>
    </source>
</evidence>
<accession>A0ABV8QR02</accession>
<keyword evidence="6" id="KW-0315">Glutamine amidotransferase</keyword>
<evidence type="ECO:0000256" key="4">
    <source>
        <dbReference type="ARBA" id="ARBA00022741"/>
    </source>
</evidence>
<dbReference type="InterPro" id="IPR017932">
    <property type="entry name" value="GATase_2_dom"/>
</dbReference>
<comment type="catalytic activity">
    <reaction evidence="7">
        <text>L-aspartate + L-glutamine + ATP + H2O = L-asparagine + L-glutamate + AMP + diphosphate + H(+)</text>
        <dbReference type="Rhea" id="RHEA:12228"/>
        <dbReference type="ChEBI" id="CHEBI:15377"/>
        <dbReference type="ChEBI" id="CHEBI:15378"/>
        <dbReference type="ChEBI" id="CHEBI:29985"/>
        <dbReference type="ChEBI" id="CHEBI:29991"/>
        <dbReference type="ChEBI" id="CHEBI:30616"/>
        <dbReference type="ChEBI" id="CHEBI:33019"/>
        <dbReference type="ChEBI" id="CHEBI:58048"/>
        <dbReference type="ChEBI" id="CHEBI:58359"/>
        <dbReference type="ChEBI" id="CHEBI:456215"/>
        <dbReference type="EC" id="6.3.5.4"/>
    </reaction>
</comment>
<gene>
    <name evidence="9" type="primary">asnB</name>
    <name evidence="9" type="ORF">ACFOWM_07380</name>
</gene>
<keyword evidence="5" id="KW-0067">ATP-binding</keyword>
<dbReference type="EC" id="6.3.5.4" evidence="3"/>
<dbReference type="CDD" id="cd00712">
    <property type="entry name" value="AsnB"/>
    <property type="match status" value="1"/>
</dbReference>
<evidence type="ECO:0000313" key="10">
    <source>
        <dbReference type="Proteomes" id="UP001595907"/>
    </source>
</evidence>
<feature type="domain" description="Glutamine amidotransferase type-2" evidence="8">
    <location>
        <begin position="2"/>
        <end position="214"/>
    </location>
</feature>
<dbReference type="InterPro" id="IPR029055">
    <property type="entry name" value="Ntn_hydrolases_N"/>
</dbReference>
<dbReference type="InterPro" id="IPR033738">
    <property type="entry name" value="AsnB_N"/>
</dbReference>
<dbReference type="CDD" id="cd01991">
    <property type="entry name" value="Asn_synthase_B_C"/>
    <property type="match status" value="1"/>
</dbReference>